<evidence type="ECO:0000256" key="4">
    <source>
        <dbReference type="ARBA" id="ARBA00022833"/>
    </source>
</evidence>
<dbReference type="Gene3D" id="3.30.160.60">
    <property type="entry name" value="Classic Zinc Finger"/>
    <property type="match status" value="1"/>
</dbReference>
<keyword evidence="4" id="KW-0862">Zinc</keyword>
<protein>
    <recommendedName>
        <fullName evidence="7">C2H2-type domain-containing protein</fullName>
    </recommendedName>
</protein>
<evidence type="ECO:0000313" key="8">
    <source>
        <dbReference type="EMBL" id="KAL1501400.1"/>
    </source>
</evidence>
<dbReference type="Proteomes" id="UP001566132">
    <property type="component" value="Unassembled WGS sequence"/>
</dbReference>
<evidence type="ECO:0000256" key="6">
    <source>
        <dbReference type="SAM" id="MobiDB-lite"/>
    </source>
</evidence>
<organism evidence="8 9">
    <name type="scientific">Hypothenemus hampei</name>
    <name type="common">Coffee berry borer</name>
    <dbReference type="NCBI Taxonomy" id="57062"/>
    <lineage>
        <taxon>Eukaryota</taxon>
        <taxon>Metazoa</taxon>
        <taxon>Ecdysozoa</taxon>
        <taxon>Arthropoda</taxon>
        <taxon>Hexapoda</taxon>
        <taxon>Insecta</taxon>
        <taxon>Pterygota</taxon>
        <taxon>Neoptera</taxon>
        <taxon>Endopterygota</taxon>
        <taxon>Coleoptera</taxon>
        <taxon>Polyphaga</taxon>
        <taxon>Cucujiformia</taxon>
        <taxon>Curculionidae</taxon>
        <taxon>Scolytinae</taxon>
        <taxon>Hypothenemus</taxon>
    </lineage>
</organism>
<reference evidence="8 9" key="1">
    <citation type="submission" date="2024-05" db="EMBL/GenBank/DDBJ databases">
        <title>Genetic variation in Jamaican populations of the coffee berry borer (Hypothenemus hampei).</title>
        <authorList>
            <person name="Errbii M."/>
            <person name="Myrie A."/>
        </authorList>
    </citation>
    <scope>NUCLEOTIDE SEQUENCE [LARGE SCALE GENOMIC DNA]</scope>
    <source>
        <strain evidence="8">JA-Hopewell-2020-01-JO</strain>
        <tissue evidence="8">Whole body</tissue>
    </source>
</reference>
<dbReference type="InterPro" id="IPR051520">
    <property type="entry name" value="Elbow/Noc_ZnFinger"/>
</dbReference>
<dbReference type="SUPFAM" id="SSF57667">
    <property type="entry name" value="beta-beta-alpha zinc fingers"/>
    <property type="match status" value="1"/>
</dbReference>
<keyword evidence="2" id="KW-0479">Metal-binding</keyword>
<accession>A0ABD1ERK2</accession>
<dbReference type="PANTHER" id="PTHR12522:SF5">
    <property type="entry name" value="ZINC FINGER PROTEIN NOC"/>
    <property type="match status" value="1"/>
</dbReference>
<proteinExistence type="inferred from homology"/>
<evidence type="ECO:0000256" key="3">
    <source>
        <dbReference type="ARBA" id="ARBA00022771"/>
    </source>
</evidence>
<dbReference type="PANTHER" id="PTHR12522">
    <property type="entry name" value="ZINC-FINGER PROTEIN NOLZ1-RELATED"/>
    <property type="match status" value="1"/>
</dbReference>
<evidence type="ECO:0000256" key="5">
    <source>
        <dbReference type="PROSITE-ProRule" id="PRU00042"/>
    </source>
</evidence>
<dbReference type="GO" id="GO:0008270">
    <property type="term" value="F:zinc ion binding"/>
    <property type="evidence" value="ECO:0007669"/>
    <property type="project" value="UniProtKB-KW"/>
</dbReference>
<feature type="region of interest" description="Disordered" evidence="6">
    <location>
        <begin position="50"/>
        <end position="173"/>
    </location>
</feature>
<evidence type="ECO:0000313" key="9">
    <source>
        <dbReference type="Proteomes" id="UP001566132"/>
    </source>
</evidence>
<dbReference type="EMBL" id="JBDJPC010000005">
    <property type="protein sequence ID" value="KAL1501400.1"/>
    <property type="molecule type" value="Genomic_DNA"/>
</dbReference>
<dbReference type="AlphaFoldDB" id="A0ABD1ERK2"/>
<evidence type="ECO:0000256" key="1">
    <source>
        <dbReference type="ARBA" id="ARBA00010144"/>
    </source>
</evidence>
<comment type="caution">
    <text evidence="8">The sequence shown here is derived from an EMBL/GenBank/DDBJ whole genome shotgun (WGS) entry which is preliminary data.</text>
</comment>
<dbReference type="InterPro" id="IPR013087">
    <property type="entry name" value="Znf_C2H2_type"/>
</dbReference>
<feature type="domain" description="C2H2-type" evidence="7">
    <location>
        <begin position="321"/>
        <end position="354"/>
    </location>
</feature>
<feature type="compositionally biased region" description="Polar residues" evidence="6">
    <location>
        <begin position="135"/>
        <end position="153"/>
    </location>
</feature>
<evidence type="ECO:0000256" key="2">
    <source>
        <dbReference type="ARBA" id="ARBA00022723"/>
    </source>
</evidence>
<gene>
    <name evidence="8" type="ORF">ABEB36_006724</name>
</gene>
<keyword evidence="3 5" id="KW-0863">Zinc-finger</keyword>
<sequence>MVVLEGGGLLSTAGNQYLQPDYLSPLPSTFDAKKCPLALLAQTCSQIGADPPNTKSLLSLDKKKSTSSSPANKSEKQSSRTSPTGESASTKLAFKPYENIVTKESRPSSLKSVENDSSSSSCKKSPGTSDRKSMSPVTNLNNNNIISEPSTPNVEHVQEAKSPSEVNNKPSASPIIRSGMEILQQQQKDLYKSPLTLPPTSLPLSSLCCPPGLEQHSNPAFRPPLPGAPFAHSHAMLGYPPPGPYLSYARVKTHSGSEALVPVCKDPYCTGCPYSMQNHQMMAGPCPSGCTQCDHQKYNIAMAMSLAPPSSLAYPSLGRPYVCNWMSGDSYCGKRFVTPDELLQHLRTHTSGATSAADSSVVTSGGSLLSHSTLLTSALRYPGAPLSPMSAARYHPYVKPGIPGTLGASAYSAFNPAALPYYSPYALYGQRLGSAAVHP</sequence>
<feature type="compositionally biased region" description="Low complexity" evidence="6">
    <location>
        <begin position="108"/>
        <end position="128"/>
    </location>
</feature>
<keyword evidence="9" id="KW-1185">Reference proteome</keyword>
<dbReference type="InterPro" id="IPR036236">
    <property type="entry name" value="Znf_C2H2_sf"/>
</dbReference>
<feature type="compositionally biased region" description="Polar residues" evidence="6">
    <location>
        <begin position="79"/>
        <end position="90"/>
    </location>
</feature>
<name>A0ABD1ERK2_HYPHA</name>
<dbReference type="PROSITE" id="PS50157">
    <property type="entry name" value="ZINC_FINGER_C2H2_2"/>
    <property type="match status" value="1"/>
</dbReference>
<comment type="similarity">
    <text evidence="1">Belongs to the Elbow/Noc family.</text>
</comment>
<evidence type="ECO:0000259" key="7">
    <source>
        <dbReference type="PROSITE" id="PS50157"/>
    </source>
</evidence>